<accession>A0A3S1AQ22</accession>
<keyword evidence="2" id="KW-1185">Reference proteome</keyword>
<reference evidence="1" key="2">
    <citation type="journal article" date="2019" name="Genome Biol. Evol.">
        <title>Day and night: Metabolic profiles and evolutionary relationships of six axenic non-marine cyanobacteria.</title>
        <authorList>
            <person name="Will S.E."/>
            <person name="Henke P."/>
            <person name="Boedeker C."/>
            <person name="Huang S."/>
            <person name="Brinkmann H."/>
            <person name="Rohde M."/>
            <person name="Jarek M."/>
            <person name="Friedl T."/>
            <person name="Seufert S."/>
            <person name="Schumacher M."/>
            <person name="Overmann J."/>
            <person name="Neumann-Schaal M."/>
            <person name="Petersen J."/>
        </authorList>
    </citation>
    <scope>NUCLEOTIDE SEQUENCE [LARGE SCALE GENOMIC DNA]</scope>
    <source>
        <strain evidence="1">PCC 7102</strain>
    </source>
</reference>
<comment type="caution">
    <text evidence="1">The sequence shown here is derived from an EMBL/GenBank/DDBJ whole genome shotgun (WGS) entry which is preliminary data.</text>
</comment>
<dbReference type="EMBL" id="RSCL01000006">
    <property type="protein sequence ID" value="RUT06465.1"/>
    <property type="molecule type" value="Genomic_DNA"/>
</dbReference>
<dbReference type="Proteomes" id="UP000271624">
    <property type="component" value="Unassembled WGS sequence"/>
</dbReference>
<reference evidence="1" key="1">
    <citation type="submission" date="2018-12" db="EMBL/GenBank/DDBJ databases">
        <authorList>
            <person name="Will S."/>
            <person name="Neumann-Schaal M."/>
            <person name="Henke P."/>
        </authorList>
    </citation>
    <scope>NUCLEOTIDE SEQUENCE</scope>
    <source>
        <strain evidence="1">PCC 7102</strain>
    </source>
</reference>
<name>A0A3S1AQ22_9CYAN</name>
<organism evidence="1 2">
    <name type="scientific">Dulcicalothrix desertica PCC 7102</name>
    <dbReference type="NCBI Taxonomy" id="232991"/>
    <lineage>
        <taxon>Bacteria</taxon>
        <taxon>Bacillati</taxon>
        <taxon>Cyanobacteriota</taxon>
        <taxon>Cyanophyceae</taxon>
        <taxon>Nostocales</taxon>
        <taxon>Calotrichaceae</taxon>
        <taxon>Dulcicalothrix</taxon>
    </lineage>
</organism>
<protein>
    <submittedName>
        <fullName evidence="1">Uncharacterized protein</fullName>
    </submittedName>
</protein>
<evidence type="ECO:0000313" key="2">
    <source>
        <dbReference type="Proteomes" id="UP000271624"/>
    </source>
</evidence>
<evidence type="ECO:0000313" key="1">
    <source>
        <dbReference type="EMBL" id="RUT06465.1"/>
    </source>
</evidence>
<proteinExistence type="predicted"/>
<dbReference type="AlphaFoldDB" id="A0A3S1AQ22"/>
<gene>
    <name evidence="1" type="ORF">DSM106972_027220</name>
</gene>
<sequence length="125" mass="14572">MIYRWTEMSLSYINIMVNSLNHALEQLILLHRQGYIKGGYRLMIYGTYQFRPADTFAEIEKFNYSTDTKTLLLNVWMYGHISILKVVSPRGFKVYDDSFEIEGAEEVWLDDVPSINTGKPCVSFN</sequence>